<keyword evidence="5 9" id="KW-0784">Thiamine biosynthesis</keyword>
<feature type="domain" description="Thiamine phosphate synthase/TenI" evidence="12">
    <location>
        <begin position="7"/>
        <end position="193"/>
    </location>
</feature>
<feature type="binding site" evidence="9">
    <location>
        <position position="108"/>
    </location>
    <ligand>
        <name>4-amino-2-methyl-5-(diphosphooxymethyl)pyrimidine</name>
        <dbReference type="ChEBI" id="CHEBI:57841"/>
    </ligand>
</feature>
<evidence type="ECO:0000256" key="4">
    <source>
        <dbReference type="ARBA" id="ARBA00022842"/>
    </source>
</evidence>
<sequence length="224" mass="22476">MKVDLRLYAILDPERTRGRDLADLARAAAAGGATLVQYRDKHAGTRDLVARTRAIGAALAGTGVPLLVNDRVDVALAAGADGVHVGQDDMQAGDARRLLGPQAIIGVTLKTLAHVAELATLPVDYGCIGGVFATESKDNPDPPVGLAGLARLVDSARGTRPGLPVGAIAGIDATNAAAVIGAGADGIAVISAVFMAEDVEAAAHNLRGIVDGALAARGATDAGR</sequence>
<evidence type="ECO:0000256" key="6">
    <source>
        <dbReference type="ARBA" id="ARBA00047334"/>
    </source>
</evidence>
<keyword evidence="14" id="KW-1185">Reference proteome</keyword>
<dbReference type="GO" id="GO:0009228">
    <property type="term" value="P:thiamine biosynthetic process"/>
    <property type="evidence" value="ECO:0007669"/>
    <property type="project" value="UniProtKB-KW"/>
</dbReference>
<evidence type="ECO:0000256" key="10">
    <source>
        <dbReference type="RuleBase" id="RU003826"/>
    </source>
</evidence>
<dbReference type="InterPro" id="IPR013785">
    <property type="entry name" value="Aldolase_TIM"/>
</dbReference>
<dbReference type="SUPFAM" id="SSF51391">
    <property type="entry name" value="Thiamin phosphate synthase"/>
    <property type="match status" value="1"/>
</dbReference>
<dbReference type="UniPathway" id="UPA00060">
    <property type="reaction ID" value="UER00141"/>
</dbReference>
<dbReference type="CDD" id="cd00564">
    <property type="entry name" value="TMP_TenI"/>
    <property type="match status" value="1"/>
</dbReference>
<evidence type="ECO:0000256" key="2">
    <source>
        <dbReference type="ARBA" id="ARBA00022679"/>
    </source>
</evidence>
<dbReference type="InterPro" id="IPR022998">
    <property type="entry name" value="ThiamineP_synth_TenI"/>
</dbReference>
<feature type="binding site" evidence="9">
    <location>
        <position position="137"/>
    </location>
    <ligand>
        <name>4-amino-2-methyl-5-(diphosphooxymethyl)pyrimidine</name>
        <dbReference type="ChEBI" id="CHEBI:57841"/>
    </ligand>
</feature>
<dbReference type="GO" id="GO:0005737">
    <property type="term" value="C:cytoplasm"/>
    <property type="evidence" value="ECO:0007669"/>
    <property type="project" value="TreeGrafter"/>
</dbReference>
<reference evidence="13 14" key="1">
    <citation type="submission" date="2020-08" db="EMBL/GenBank/DDBJ databases">
        <title>Genomic Encyclopedia of Type Strains, Phase IV (KMG-IV): sequencing the most valuable type-strain genomes for metagenomic binning, comparative biology and taxonomic classification.</title>
        <authorList>
            <person name="Goeker M."/>
        </authorList>
    </citation>
    <scope>NUCLEOTIDE SEQUENCE [LARGE SCALE GENOMIC DNA]</scope>
    <source>
        <strain evidence="13 14">DSM 103737</strain>
    </source>
</reference>
<comment type="similarity">
    <text evidence="9 10">Belongs to the thiamine-phosphate synthase family.</text>
</comment>
<name>A0A840C2F9_9HYPH</name>
<comment type="catalytic activity">
    <reaction evidence="7 9 10">
        <text>2-(2-carboxy-4-methylthiazol-5-yl)ethyl phosphate + 4-amino-2-methyl-5-(diphosphooxymethyl)pyrimidine + 2 H(+) = thiamine phosphate + CO2 + diphosphate</text>
        <dbReference type="Rhea" id="RHEA:47848"/>
        <dbReference type="ChEBI" id="CHEBI:15378"/>
        <dbReference type="ChEBI" id="CHEBI:16526"/>
        <dbReference type="ChEBI" id="CHEBI:33019"/>
        <dbReference type="ChEBI" id="CHEBI:37575"/>
        <dbReference type="ChEBI" id="CHEBI:57841"/>
        <dbReference type="ChEBI" id="CHEBI:62890"/>
        <dbReference type="EC" id="2.5.1.3"/>
    </reaction>
</comment>
<dbReference type="AlphaFoldDB" id="A0A840C2F9"/>
<dbReference type="PANTHER" id="PTHR20857">
    <property type="entry name" value="THIAMINE-PHOSPHATE PYROPHOSPHORYLASE"/>
    <property type="match status" value="1"/>
</dbReference>
<feature type="binding site" evidence="9">
    <location>
        <position position="69"/>
    </location>
    <ligand>
        <name>4-amino-2-methyl-5-(diphosphooxymethyl)pyrimidine</name>
        <dbReference type="ChEBI" id="CHEBI:57841"/>
    </ligand>
</feature>
<evidence type="ECO:0000256" key="8">
    <source>
        <dbReference type="ARBA" id="ARBA00047883"/>
    </source>
</evidence>
<dbReference type="Proteomes" id="UP000577362">
    <property type="component" value="Unassembled WGS sequence"/>
</dbReference>
<feature type="binding site" evidence="9">
    <location>
        <begin position="37"/>
        <end position="41"/>
    </location>
    <ligand>
        <name>4-amino-2-methyl-5-(diphosphooxymethyl)pyrimidine</name>
        <dbReference type="ChEBI" id="CHEBI:57841"/>
    </ligand>
</feature>
<proteinExistence type="inferred from homology"/>
<dbReference type="NCBIfam" id="TIGR00693">
    <property type="entry name" value="thiE"/>
    <property type="match status" value="1"/>
</dbReference>
<dbReference type="InterPro" id="IPR034291">
    <property type="entry name" value="TMP_synthase"/>
</dbReference>
<dbReference type="PANTHER" id="PTHR20857:SF15">
    <property type="entry name" value="THIAMINE-PHOSPHATE SYNTHASE"/>
    <property type="match status" value="1"/>
</dbReference>
<dbReference type="Pfam" id="PF02581">
    <property type="entry name" value="TMP-TENI"/>
    <property type="match status" value="1"/>
</dbReference>
<keyword evidence="4 9" id="KW-0460">Magnesium</keyword>
<dbReference type="GO" id="GO:0009229">
    <property type="term" value="P:thiamine diphosphate biosynthetic process"/>
    <property type="evidence" value="ECO:0007669"/>
    <property type="project" value="UniProtKB-UniRule"/>
</dbReference>
<dbReference type="Gene3D" id="3.20.20.70">
    <property type="entry name" value="Aldolase class I"/>
    <property type="match status" value="1"/>
</dbReference>
<evidence type="ECO:0000256" key="1">
    <source>
        <dbReference type="ARBA" id="ARBA00005165"/>
    </source>
</evidence>
<feature type="binding site" evidence="9">
    <location>
        <position position="89"/>
    </location>
    <ligand>
        <name>Mg(2+)</name>
        <dbReference type="ChEBI" id="CHEBI:18420"/>
    </ligand>
</feature>
<comment type="catalytic activity">
    <reaction evidence="6 9 10">
        <text>4-methyl-5-(2-phosphooxyethyl)-thiazole + 4-amino-2-methyl-5-(diphosphooxymethyl)pyrimidine + H(+) = thiamine phosphate + diphosphate</text>
        <dbReference type="Rhea" id="RHEA:22328"/>
        <dbReference type="ChEBI" id="CHEBI:15378"/>
        <dbReference type="ChEBI" id="CHEBI:33019"/>
        <dbReference type="ChEBI" id="CHEBI:37575"/>
        <dbReference type="ChEBI" id="CHEBI:57841"/>
        <dbReference type="ChEBI" id="CHEBI:58296"/>
        <dbReference type="EC" id="2.5.1.3"/>
    </reaction>
</comment>
<comment type="caution">
    <text evidence="13">The sequence shown here is derived from an EMBL/GenBank/DDBJ whole genome shotgun (WGS) entry which is preliminary data.</text>
</comment>
<protein>
    <recommendedName>
        <fullName evidence="9">Thiamine-phosphate synthase</fullName>
        <shortName evidence="9">TP synthase</shortName>
        <shortName evidence="9">TPS</shortName>
        <ecNumber evidence="9">2.5.1.3</ecNumber>
    </recommendedName>
    <alternativeName>
        <fullName evidence="9">Thiamine-phosphate pyrophosphorylase</fullName>
        <shortName evidence="9">TMP pyrophosphorylase</shortName>
        <shortName evidence="9">TMP-PPase</shortName>
    </alternativeName>
</protein>
<evidence type="ECO:0000256" key="11">
    <source>
        <dbReference type="RuleBase" id="RU004253"/>
    </source>
</evidence>
<comment type="function">
    <text evidence="9">Condenses 4-methyl-5-(beta-hydroxyethyl)thiazole monophosphate (THZ-P) and 2-methyl-4-amino-5-hydroxymethyl pyrimidine pyrophosphate (HMP-PP) to form thiamine monophosphate (TMP).</text>
</comment>
<feature type="binding site" evidence="9">
    <location>
        <position position="170"/>
    </location>
    <ligand>
        <name>2-[(2R,5Z)-2-carboxy-4-methylthiazol-5(2H)-ylidene]ethyl phosphate</name>
        <dbReference type="ChEBI" id="CHEBI:62899"/>
    </ligand>
</feature>
<feature type="binding site" evidence="9">
    <location>
        <begin position="190"/>
        <end position="191"/>
    </location>
    <ligand>
        <name>2-[(2R,5Z)-2-carboxy-4-methylthiazol-5(2H)-ylidene]ethyl phosphate</name>
        <dbReference type="ChEBI" id="CHEBI:62899"/>
    </ligand>
</feature>
<comment type="catalytic activity">
    <reaction evidence="8 9 10">
        <text>2-[(2R,5Z)-2-carboxy-4-methylthiazol-5(2H)-ylidene]ethyl phosphate + 4-amino-2-methyl-5-(diphosphooxymethyl)pyrimidine + 2 H(+) = thiamine phosphate + CO2 + diphosphate</text>
        <dbReference type="Rhea" id="RHEA:47844"/>
        <dbReference type="ChEBI" id="CHEBI:15378"/>
        <dbReference type="ChEBI" id="CHEBI:16526"/>
        <dbReference type="ChEBI" id="CHEBI:33019"/>
        <dbReference type="ChEBI" id="CHEBI:37575"/>
        <dbReference type="ChEBI" id="CHEBI:57841"/>
        <dbReference type="ChEBI" id="CHEBI:62899"/>
        <dbReference type="EC" id="2.5.1.3"/>
    </reaction>
</comment>
<evidence type="ECO:0000313" key="13">
    <source>
        <dbReference type="EMBL" id="MBB4017838.1"/>
    </source>
</evidence>
<feature type="binding site" evidence="9">
    <location>
        <position position="70"/>
    </location>
    <ligand>
        <name>Mg(2+)</name>
        <dbReference type="ChEBI" id="CHEBI:18420"/>
    </ligand>
</feature>
<evidence type="ECO:0000256" key="5">
    <source>
        <dbReference type="ARBA" id="ARBA00022977"/>
    </source>
</evidence>
<dbReference type="EMBL" id="JACIEN010000003">
    <property type="protein sequence ID" value="MBB4017838.1"/>
    <property type="molecule type" value="Genomic_DNA"/>
</dbReference>
<evidence type="ECO:0000313" key="14">
    <source>
        <dbReference type="Proteomes" id="UP000577362"/>
    </source>
</evidence>
<dbReference type="GO" id="GO:0000287">
    <property type="term" value="F:magnesium ion binding"/>
    <property type="evidence" value="ECO:0007669"/>
    <property type="project" value="UniProtKB-UniRule"/>
</dbReference>
<dbReference type="RefSeq" id="WP_183317013.1">
    <property type="nucleotide sequence ID" value="NZ_JACIEN010000003.1"/>
</dbReference>
<accession>A0A840C2F9</accession>
<gene>
    <name evidence="9" type="primary">thiE</name>
    <name evidence="13" type="ORF">GGR16_002872</name>
</gene>
<dbReference type="InterPro" id="IPR036206">
    <property type="entry name" value="ThiamineP_synth_sf"/>
</dbReference>
<dbReference type="HAMAP" id="MF_00097">
    <property type="entry name" value="TMP_synthase"/>
    <property type="match status" value="1"/>
</dbReference>
<evidence type="ECO:0000256" key="3">
    <source>
        <dbReference type="ARBA" id="ARBA00022723"/>
    </source>
</evidence>
<feature type="binding site" evidence="9">
    <location>
        <begin position="134"/>
        <end position="136"/>
    </location>
    <ligand>
        <name>2-[(2R,5Z)-2-carboxy-4-methylthiazol-5(2H)-ylidene]ethyl phosphate</name>
        <dbReference type="ChEBI" id="CHEBI:62899"/>
    </ligand>
</feature>
<dbReference type="GO" id="GO:0004789">
    <property type="term" value="F:thiamine-phosphate diphosphorylase activity"/>
    <property type="evidence" value="ECO:0007669"/>
    <property type="project" value="UniProtKB-UniRule"/>
</dbReference>
<organism evidence="13 14">
    <name type="scientific">Chelatococcus caeni</name>
    <dbReference type="NCBI Taxonomy" id="1348468"/>
    <lineage>
        <taxon>Bacteria</taxon>
        <taxon>Pseudomonadati</taxon>
        <taxon>Pseudomonadota</taxon>
        <taxon>Alphaproteobacteria</taxon>
        <taxon>Hyphomicrobiales</taxon>
        <taxon>Chelatococcaceae</taxon>
        <taxon>Chelatococcus</taxon>
    </lineage>
</organism>
<dbReference type="EC" id="2.5.1.3" evidence="9"/>
<comment type="pathway">
    <text evidence="1 9 11">Cofactor biosynthesis; thiamine diphosphate biosynthesis; thiamine phosphate from 4-amino-2-methyl-5-diphosphomethylpyrimidine and 4-methyl-5-(2-phosphoethyl)-thiazole: step 1/1.</text>
</comment>
<evidence type="ECO:0000259" key="12">
    <source>
        <dbReference type="Pfam" id="PF02581"/>
    </source>
</evidence>
<keyword evidence="2 9" id="KW-0808">Transferase</keyword>
<evidence type="ECO:0000256" key="7">
    <source>
        <dbReference type="ARBA" id="ARBA00047851"/>
    </source>
</evidence>
<keyword evidence="3 9" id="KW-0479">Metal-binding</keyword>
<comment type="cofactor">
    <cofactor evidence="9">
        <name>Mg(2+)</name>
        <dbReference type="ChEBI" id="CHEBI:18420"/>
    </cofactor>
    <text evidence="9">Binds 1 Mg(2+) ion per subunit.</text>
</comment>
<evidence type="ECO:0000256" key="9">
    <source>
        <dbReference type="HAMAP-Rule" id="MF_00097"/>
    </source>
</evidence>